<feature type="region of interest" description="Disordered" evidence="1">
    <location>
        <begin position="75"/>
        <end position="98"/>
    </location>
</feature>
<dbReference type="RefSeq" id="WP_106268546.1">
    <property type="nucleotide sequence ID" value="NZ_PVTQ01000027.1"/>
</dbReference>
<dbReference type="Proteomes" id="UP000238392">
    <property type="component" value="Unassembled WGS sequence"/>
</dbReference>
<feature type="compositionally biased region" description="Basic residues" evidence="1">
    <location>
        <begin position="84"/>
        <end position="98"/>
    </location>
</feature>
<organism evidence="3 4">
    <name type="scientific">Donghicola tyrosinivorans</name>
    <dbReference type="NCBI Taxonomy" id="1652492"/>
    <lineage>
        <taxon>Bacteria</taxon>
        <taxon>Pseudomonadati</taxon>
        <taxon>Pseudomonadota</taxon>
        <taxon>Alphaproteobacteria</taxon>
        <taxon>Rhodobacterales</taxon>
        <taxon>Roseobacteraceae</taxon>
        <taxon>Donghicola</taxon>
    </lineage>
</organism>
<dbReference type="EMBL" id="PVTQ01000027">
    <property type="protein sequence ID" value="PRY84031.1"/>
    <property type="molecule type" value="Genomic_DNA"/>
</dbReference>
<keyword evidence="4" id="KW-1185">Reference proteome</keyword>
<sequence>MEQTALDSIIDHAPTWLGVYLLGAFIHGMWILFRGGPTIPDERDVDSPIEVLIMMLFGLLWPFALLQWVGNLFPSAEPPAVPAKPKRKRRPKLQRKRR</sequence>
<evidence type="ECO:0000256" key="1">
    <source>
        <dbReference type="SAM" id="MobiDB-lite"/>
    </source>
</evidence>
<accession>A0A2T0WBF0</accession>
<proteinExistence type="predicted"/>
<protein>
    <submittedName>
        <fullName evidence="3">Uncharacterized protein</fullName>
    </submittedName>
</protein>
<gene>
    <name evidence="3" type="ORF">CLV74_1273</name>
</gene>
<evidence type="ECO:0000313" key="4">
    <source>
        <dbReference type="Proteomes" id="UP000238392"/>
    </source>
</evidence>
<feature type="transmembrane region" description="Helical" evidence="2">
    <location>
        <begin position="15"/>
        <end position="33"/>
    </location>
</feature>
<reference evidence="3 4" key="1">
    <citation type="submission" date="2018-03" db="EMBL/GenBank/DDBJ databases">
        <title>Genomic Encyclopedia of Archaeal and Bacterial Type Strains, Phase II (KMG-II): from individual species to whole genera.</title>
        <authorList>
            <person name="Goeker M."/>
        </authorList>
    </citation>
    <scope>NUCLEOTIDE SEQUENCE [LARGE SCALE GENOMIC DNA]</scope>
    <source>
        <strain evidence="3 4">DSM 100212</strain>
    </source>
</reference>
<keyword evidence="2" id="KW-0812">Transmembrane</keyword>
<evidence type="ECO:0000256" key="2">
    <source>
        <dbReference type="SAM" id="Phobius"/>
    </source>
</evidence>
<evidence type="ECO:0000313" key="3">
    <source>
        <dbReference type="EMBL" id="PRY84031.1"/>
    </source>
</evidence>
<dbReference type="AlphaFoldDB" id="A0A2T0WBF0"/>
<feature type="transmembrane region" description="Helical" evidence="2">
    <location>
        <begin position="45"/>
        <end position="69"/>
    </location>
</feature>
<keyword evidence="2" id="KW-1133">Transmembrane helix</keyword>
<comment type="caution">
    <text evidence="3">The sequence shown here is derived from an EMBL/GenBank/DDBJ whole genome shotgun (WGS) entry which is preliminary data.</text>
</comment>
<name>A0A2T0WBF0_9RHOB</name>
<keyword evidence="2" id="KW-0472">Membrane</keyword>